<evidence type="ECO:0000313" key="3">
    <source>
        <dbReference type="EMBL" id="GGR38078.1"/>
    </source>
</evidence>
<dbReference type="Proteomes" id="UP000642014">
    <property type="component" value="Unassembled WGS sequence"/>
</dbReference>
<keyword evidence="2" id="KW-0732">Signal</keyword>
<evidence type="ECO:0000313" key="4">
    <source>
        <dbReference type="Proteomes" id="UP000642014"/>
    </source>
</evidence>
<feature type="region of interest" description="Disordered" evidence="1">
    <location>
        <begin position="24"/>
        <end position="69"/>
    </location>
</feature>
<proteinExistence type="predicted"/>
<evidence type="ECO:0008006" key="5">
    <source>
        <dbReference type="Google" id="ProtNLM"/>
    </source>
</evidence>
<dbReference type="EMBL" id="BMSJ01000009">
    <property type="protein sequence ID" value="GGR38078.1"/>
    <property type="molecule type" value="Genomic_DNA"/>
</dbReference>
<reference evidence="3 4" key="1">
    <citation type="journal article" date="2014" name="Int. J. Syst. Evol. Microbiol.">
        <title>Complete genome sequence of Corynebacterium casei LMG S-19264T (=DSM 44701T), isolated from a smear-ripened cheese.</title>
        <authorList>
            <consortium name="US DOE Joint Genome Institute (JGI-PGF)"/>
            <person name="Walter F."/>
            <person name="Albersmeier A."/>
            <person name="Kalinowski J."/>
            <person name="Ruckert C."/>
        </authorList>
    </citation>
    <scope>NUCLEOTIDE SEQUENCE [LARGE SCALE GENOMIC DNA]</scope>
    <source>
        <strain evidence="3 4">JCM 4205</strain>
    </source>
</reference>
<comment type="caution">
    <text evidence="3">The sequence shown here is derived from an EMBL/GenBank/DDBJ whole genome shotgun (WGS) entry which is preliminary data.</text>
</comment>
<dbReference type="AlphaFoldDB" id="A0AAV4KLP7"/>
<sequence length="69" mass="6578">MTRIKVIKALAAAALAAAAVAVPVSGATAADEERVTSTEGDIGWGAPPASPTPTASVPPAAPAGDIGWG</sequence>
<evidence type="ECO:0000256" key="1">
    <source>
        <dbReference type="SAM" id="MobiDB-lite"/>
    </source>
</evidence>
<name>A0AAV4KLP7_9ACTN</name>
<gene>
    <name evidence="3" type="ORF">GCM10010497_46250</name>
</gene>
<dbReference type="GeneID" id="95455021"/>
<evidence type="ECO:0000256" key="2">
    <source>
        <dbReference type="SAM" id="SignalP"/>
    </source>
</evidence>
<dbReference type="RefSeq" id="WP_152370243.1">
    <property type="nucleotide sequence ID" value="NZ_BMSJ01000009.1"/>
</dbReference>
<protein>
    <recommendedName>
        <fullName evidence="5">Tat pathway signal sequence domain protein</fullName>
    </recommendedName>
</protein>
<organism evidence="3 4">
    <name type="scientific">Streptomyces cinereoruber</name>
    <dbReference type="NCBI Taxonomy" id="67260"/>
    <lineage>
        <taxon>Bacteria</taxon>
        <taxon>Bacillati</taxon>
        <taxon>Actinomycetota</taxon>
        <taxon>Actinomycetes</taxon>
        <taxon>Kitasatosporales</taxon>
        <taxon>Streptomycetaceae</taxon>
        <taxon>Streptomyces</taxon>
    </lineage>
</organism>
<feature type="chain" id="PRO_5043663256" description="Tat pathway signal sequence domain protein" evidence="2">
    <location>
        <begin position="30"/>
        <end position="69"/>
    </location>
</feature>
<feature type="signal peptide" evidence="2">
    <location>
        <begin position="1"/>
        <end position="29"/>
    </location>
</feature>
<accession>A0AAV4KLP7</accession>